<sequence length="150" mass="17307">MVHPERLSKYTSLIPTAGKRKVDADAREFITPECKLCFLEADKQILRLINVSGIQQFKTDSNCQVGCTLHRPTIPKVVHRIQKAFSTCTVLARRHLKSAHQVQFDPPVLGGHGWHVRHQREEPLFVQGEPAVQLKQQRVHLQMWRQLAYQ</sequence>
<evidence type="ECO:0000313" key="2">
    <source>
        <dbReference type="Proteomes" id="UP001500191"/>
    </source>
</evidence>
<proteinExistence type="predicted"/>
<organism evidence="1 2">
    <name type="scientific">Deinococcus depolymerans</name>
    <dbReference type="NCBI Taxonomy" id="392408"/>
    <lineage>
        <taxon>Bacteria</taxon>
        <taxon>Thermotogati</taxon>
        <taxon>Deinococcota</taxon>
        <taxon>Deinococci</taxon>
        <taxon>Deinococcales</taxon>
        <taxon>Deinococcaceae</taxon>
        <taxon>Deinococcus</taxon>
    </lineage>
</organism>
<accession>A0ABN1BNG3</accession>
<reference evidence="1 2" key="1">
    <citation type="journal article" date="2019" name="Int. J. Syst. Evol. Microbiol.">
        <title>The Global Catalogue of Microorganisms (GCM) 10K type strain sequencing project: providing services to taxonomists for standard genome sequencing and annotation.</title>
        <authorList>
            <consortium name="The Broad Institute Genomics Platform"/>
            <consortium name="The Broad Institute Genome Sequencing Center for Infectious Disease"/>
            <person name="Wu L."/>
            <person name="Ma J."/>
        </authorList>
    </citation>
    <scope>NUCLEOTIDE SEQUENCE [LARGE SCALE GENOMIC DNA]</scope>
    <source>
        <strain evidence="1 2">JCM 14368</strain>
    </source>
</reference>
<comment type="caution">
    <text evidence="1">The sequence shown here is derived from an EMBL/GenBank/DDBJ whole genome shotgun (WGS) entry which is preliminary data.</text>
</comment>
<keyword evidence="2" id="KW-1185">Reference proteome</keyword>
<protein>
    <submittedName>
        <fullName evidence="1">Uncharacterized protein</fullName>
    </submittedName>
</protein>
<dbReference type="EMBL" id="BAAADB010000004">
    <property type="protein sequence ID" value="GAA0501842.1"/>
    <property type="molecule type" value="Genomic_DNA"/>
</dbReference>
<evidence type="ECO:0000313" key="1">
    <source>
        <dbReference type="EMBL" id="GAA0501842.1"/>
    </source>
</evidence>
<name>A0ABN1BNG3_9DEIO</name>
<dbReference type="Proteomes" id="UP001500191">
    <property type="component" value="Unassembled WGS sequence"/>
</dbReference>
<gene>
    <name evidence="1" type="ORF">GCM10008937_06740</name>
</gene>